<dbReference type="GO" id="GO:0003676">
    <property type="term" value="F:nucleic acid binding"/>
    <property type="evidence" value="ECO:0007669"/>
    <property type="project" value="InterPro"/>
</dbReference>
<keyword evidence="1" id="KW-0862">Zinc</keyword>
<feature type="domain" description="CCHC-type" evidence="3">
    <location>
        <begin position="209"/>
        <end position="222"/>
    </location>
</feature>
<proteinExistence type="predicted"/>
<dbReference type="EMBL" id="CP093351">
    <property type="protein sequence ID" value="WOH14643.1"/>
    <property type="molecule type" value="Genomic_DNA"/>
</dbReference>
<dbReference type="InterPro" id="IPR025836">
    <property type="entry name" value="Zn_knuckle_CX2CX4HX4C"/>
</dbReference>
<protein>
    <recommendedName>
        <fullName evidence="3">CCHC-type domain-containing protein</fullName>
    </recommendedName>
</protein>
<dbReference type="InterPro" id="IPR040256">
    <property type="entry name" value="At4g02000-like"/>
</dbReference>
<sequence length="302" mass="34422">MEHSKQTLEELYAKLSIEDEEEGGIVIAPQEIVKKKDAFVLVGRFLTEKKINFVAMQNMLADLWRPKEGVEIHDIGGMRYTFAFYHPMDLQKVIDGGPWSFEQSLLLVNEVKENGDPRETKLDDTEIWVQVYDLPTGFISENILCSIGNYIGVYVKSDPANYDGLWKVHVRIRVKMNVNKPIKRRMKIKKSGGDWSWVNFKYERLSTFCFVCGILGHGERDCNVVYANAGKVVEKAYGTWLRAPGRGTKNNAGSRWLRNGGSGESQWAGKNSQTQSSEESRSKEDIQARFEEVDGRISEIQN</sequence>
<evidence type="ECO:0000259" key="3">
    <source>
        <dbReference type="PROSITE" id="PS50158"/>
    </source>
</evidence>
<dbReference type="PROSITE" id="PS50158">
    <property type="entry name" value="ZF_CCHC"/>
    <property type="match status" value="1"/>
</dbReference>
<dbReference type="InterPro" id="IPR001878">
    <property type="entry name" value="Znf_CCHC"/>
</dbReference>
<dbReference type="KEGG" id="dcr:108201245"/>
<gene>
    <name evidence="4" type="ORF">DCAR_0934163</name>
</gene>
<name>A0AAF0XUQ3_DAUCS</name>
<accession>A0AAF0XUQ3</accession>
<reference evidence="4" key="1">
    <citation type="journal article" date="2016" name="Nat. Genet.">
        <title>A high-quality carrot genome assembly provides new insights into carotenoid accumulation and asterid genome evolution.</title>
        <authorList>
            <person name="Iorizzo M."/>
            <person name="Ellison S."/>
            <person name="Senalik D."/>
            <person name="Zeng P."/>
            <person name="Satapoomin P."/>
            <person name="Huang J."/>
            <person name="Bowman M."/>
            <person name="Iovene M."/>
            <person name="Sanseverino W."/>
            <person name="Cavagnaro P."/>
            <person name="Yildiz M."/>
            <person name="Macko-Podgorni A."/>
            <person name="Moranska E."/>
            <person name="Grzebelus E."/>
            <person name="Grzebelus D."/>
            <person name="Ashrafi H."/>
            <person name="Zheng Z."/>
            <person name="Cheng S."/>
            <person name="Spooner D."/>
            <person name="Van Deynze A."/>
            <person name="Simon P."/>
        </authorList>
    </citation>
    <scope>NUCLEOTIDE SEQUENCE</scope>
    <source>
        <tissue evidence="4">Leaf</tissue>
    </source>
</reference>
<keyword evidence="1" id="KW-0863">Zinc-finger</keyword>
<evidence type="ECO:0000313" key="4">
    <source>
        <dbReference type="EMBL" id="WOH14643.1"/>
    </source>
</evidence>
<dbReference type="Proteomes" id="UP000077755">
    <property type="component" value="Chromosome 9"/>
</dbReference>
<evidence type="ECO:0000256" key="2">
    <source>
        <dbReference type="SAM" id="MobiDB-lite"/>
    </source>
</evidence>
<feature type="compositionally biased region" description="Polar residues" evidence="2">
    <location>
        <begin position="264"/>
        <end position="277"/>
    </location>
</feature>
<feature type="region of interest" description="Disordered" evidence="2">
    <location>
        <begin position="250"/>
        <end position="288"/>
    </location>
</feature>
<organism evidence="4 5">
    <name type="scientific">Daucus carota subsp. sativus</name>
    <name type="common">Carrot</name>
    <dbReference type="NCBI Taxonomy" id="79200"/>
    <lineage>
        <taxon>Eukaryota</taxon>
        <taxon>Viridiplantae</taxon>
        <taxon>Streptophyta</taxon>
        <taxon>Embryophyta</taxon>
        <taxon>Tracheophyta</taxon>
        <taxon>Spermatophyta</taxon>
        <taxon>Magnoliopsida</taxon>
        <taxon>eudicotyledons</taxon>
        <taxon>Gunneridae</taxon>
        <taxon>Pentapetalae</taxon>
        <taxon>asterids</taxon>
        <taxon>campanulids</taxon>
        <taxon>Apiales</taxon>
        <taxon>Apiaceae</taxon>
        <taxon>Apioideae</taxon>
        <taxon>Scandiceae</taxon>
        <taxon>Daucinae</taxon>
        <taxon>Daucus</taxon>
        <taxon>Daucus sect. Daucus</taxon>
    </lineage>
</organism>
<dbReference type="AlphaFoldDB" id="A0AAF0XUQ3"/>
<evidence type="ECO:0000313" key="5">
    <source>
        <dbReference type="Proteomes" id="UP000077755"/>
    </source>
</evidence>
<evidence type="ECO:0000256" key="1">
    <source>
        <dbReference type="PROSITE-ProRule" id="PRU00047"/>
    </source>
</evidence>
<keyword evidence="5" id="KW-1185">Reference proteome</keyword>
<reference evidence="4" key="2">
    <citation type="submission" date="2022-03" db="EMBL/GenBank/DDBJ databases">
        <title>Draft title - Genomic analysis of global carrot germplasm unveils the trajectory of domestication and the origin of high carotenoid orange carrot.</title>
        <authorList>
            <person name="Iorizzo M."/>
            <person name="Ellison S."/>
            <person name="Senalik D."/>
            <person name="Macko-Podgorni A."/>
            <person name="Grzebelus D."/>
            <person name="Bostan H."/>
            <person name="Rolling W."/>
            <person name="Curaba J."/>
            <person name="Simon P."/>
        </authorList>
    </citation>
    <scope>NUCLEOTIDE SEQUENCE</scope>
    <source>
        <tissue evidence="4">Leaf</tissue>
    </source>
</reference>
<feature type="compositionally biased region" description="Basic and acidic residues" evidence="2">
    <location>
        <begin position="278"/>
        <end position="288"/>
    </location>
</feature>
<dbReference type="Pfam" id="PF14111">
    <property type="entry name" value="DUF4283"/>
    <property type="match status" value="1"/>
</dbReference>
<keyword evidence="1" id="KW-0479">Metal-binding</keyword>
<dbReference type="PANTHER" id="PTHR31286:SF153">
    <property type="entry name" value="DUF4283 DOMAIN PROTEIN"/>
    <property type="match status" value="1"/>
</dbReference>
<dbReference type="InterPro" id="IPR025558">
    <property type="entry name" value="DUF4283"/>
</dbReference>
<dbReference type="GO" id="GO:0008270">
    <property type="term" value="F:zinc ion binding"/>
    <property type="evidence" value="ECO:0007669"/>
    <property type="project" value="UniProtKB-KW"/>
</dbReference>
<dbReference type="PANTHER" id="PTHR31286">
    <property type="entry name" value="GLYCINE-RICH CELL WALL STRUCTURAL PROTEIN 1.8-LIKE"/>
    <property type="match status" value="1"/>
</dbReference>
<dbReference type="Pfam" id="PF14392">
    <property type="entry name" value="zf-CCHC_4"/>
    <property type="match status" value="1"/>
</dbReference>